<dbReference type="Gene3D" id="3.30.565.10">
    <property type="entry name" value="Histidine kinase-like ATPase, C-terminal domain"/>
    <property type="match status" value="1"/>
</dbReference>
<dbReference type="InterPro" id="IPR036890">
    <property type="entry name" value="HATPase_C_sf"/>
</dbReference>
<proteinExistence type="predicted"/>
<dbReference type="EMBL" id="FOLO01000003">
    <property type="protein sequence ID" value="SFC01929.1"/>
    <property type="molecule type" value="Genomic_DNA"/>
</dbReference>
<dbReference type="Pfam" id="PF02518">
    <property type="entry name" value="HATPase_c"/>
    <property type="match status" value="1"/>
</dbReference>
<dbReference type="PRINTS" id="PR00344">
    <property type="entry name" value="BCTRLSENSOR"/>
</dbReference>
<dbReference type="SUPFAM" id="SSF55874">
    <property type="entry name" value="ATPase domain of HSP90 chaperone/DNA topoisomerase II/histidine kinase"/>
    <property type="match status" value="1"/>
</dbReference>
<dbReference type="RefSeq" id="WP_091980042.1">
    <property type="nucleotide sequence ID" value="NZ_FOLO01000003.1"/>
</dbReference>
<keyword evidence="5" id="KW-1185">Reference proteome</keyword>
<protein>
    <recommendedName>
        <fullName evidence="2">histidine kinase</fullName>
        <ecNumber evidence="2">2.7.13.3</ecNumber>
    </recommendedName>
</protein>
<dbReference type="GO" id="GO:0004673">
    <property type="term" value="F:protein histidine kinase activity"/>
    <property type="evidence" value="ECO:0007669"/>
    <property type="project" value="UniProtKB-EC"/>
</dbReference>
<keyword evidence="4" id="KW-0808">Transferase</keyword>
<dbReference type="EC" id="2.7.13.3" evidence="2"/>
<sequence length="342" mass="38367">MYCEHVIKNQKPLEVVNALTDPNWCNNPDIALDMIYYYGVPLNTDDNESFGTLCVLDKKERTIEPKFIALINEIKKGLEAQLLFFKKQQKQADERALSSIDSLVWGMAHHLNTPIGLGITCLSVIQDNIASVNKSLLNKTLTMNTLSNQLSHMTASVELAQKNLKITADLVDEYREISIQQNKDEPLLLNLKSFFENITKTRSSQLSQLSQLSQENISVKIRCDANLKFNTCPNLIFQVVNHLIQNSILYAFINSTTDKNIEITISHHENTIHIKYSDNGCGIAPELTDKIFDPFFTTDMKLGHGLGLSVVKKIITMQLAGDISLGQSSTGVCFDIVLPIKH</sequence>
<dbReference type="InterPro" id="IPR003594">
    <property type="entry name" value="HATPase_dom"/>
</dbReference>
<dbReference type="PANTHER" id="PTHR43065:SF42">
    <property type="entry name" value="TWO-COMPONENT SENSOR PPRA"/>
    <property type="match status" value="1"/>
</dbReference>
<evidence type="ECO:0000256" key="1">
    <source>
        <dbReference type="ARBA" id="ARBA00000085"/>
    </source>
</evidence>
<evidence type="ECO:0000259" key="3">
    <source>
        <dbReference type="PROSITE" id="PS50109"/>
    </source>
</evidence>
<dbReference type="PANTHER" id="PTHR43065">
    <property type="entry name" value="SENSOR HISTIDINE KINASE"/>
    <property type="match status" value="1"/>
</dbReference>
<dbReference type="InterPro" id="IPR004358">
    <property type="entry name" value="Sig_transdc_His_kin-like_C"/>
</dbReference>
<dbReference type="OrthoDB" id="2521613at2"/>
<dbReference type="SMART" id="SM00387">
    <property type="entry name" value="HATPase_c"/>
    <property type="match status" value="1"/>
</dbReference>
<organism evidence="4 5">
    <name type="scientific">Pseudoalteromonas denitrificans DSM 6059</name>
    <dbReference type="NCBI Taxonomy" id="1123010"/>
    <lineage>
        <taxon>Bacteria</taxon>
        <taxon>Pseudomonadati</taxon>
        <taxon>Pseudomonadota</taxon>
        <taxon>Gammaproteobacteria</taxon>
        <taxon>Alteromonadales</taxon>
        <taxon>Pseudoalteromonadaceae</taxon>
        <taxon>Pseudoalteromonas</taxon>
    </lineage>
</organism>
<evidence type="ECO:0000256" key="2">
    <source>
        <dbReference type="ARBA" id="ARBA00012438"/>
    </source>
</evidence>
<keyword evidence="4" id="KW-0418">Kinase</keyword>
<accession>A0A1I1FQT5</accession>
<dbReference type="Proteomes" id="UP000198862">
    <property type="component" value="Unassembled WGS sequence"/>
</dbReference>
<dbReference type="InterPro" id="IPR005467">
    <property type="entry name" value="His_kinase_dom"/>
</dbReference>
<gene>
    <name evidence="4" type="ORF">SAMN02745724_00736</name>
</gene>
<dbReference type="AlphaFoldDB" id="A0A1I1FQT5"/>
<comment type="catalytic activity">
    <reaction evidence="1">
        <text>ATP + protein L-histidine = ADP + protein N-phospho-L-histidine.</text>
        <dbReference type="EC" id="2.7.13.3"/>
    </reaction>
</comment>
<reference evidence="4 5" key="1">
    <citation type="submission" date="2016-10" db="EMBL/GenBank/DDBJ databases">
        <authorList>
            <person name="de Groot N.N."/>
        </authorList>
    </citation>
    <scope>NUCLEOTIDE SEQUENCE [LARGE SCALE GENOMIC DNA]</scope>
    <source>
        <strain evidence="4 5">DSM 6059</strain>
    </source>
</reference>
<evidence type="ECO:0000313" key="5">
    <source>
        <dbReference type="Proteomes" id="UP000198862"/>
    </source>
</evidence>
<dbReference type="Gene3D" id="1.10.287.130">
    <property type="match status" value="1"/>
</dbReference>
<dbReference type="STRING" id="1123010.SAMN02745724_00736"/>
<dbReference type="SUPFAM" id="SSF55781">
    <property type="entry name" value="GAF domain-like"/>
    <property type="match status" value="1"/>
</dbReference>
<evidence type="ECO:0000313" key="4">
    <source>
        <dbReference type="EMBL" id="SFC01929.1"/>
    </source>
</evidence>
<name>A0A1I1FQT5_9GAMM</name>
<feature type="domain" description="Histidine kinase" evidence="3">
    <location>
        <begin position="106"/>
        <end position="342"/>
    </location>
</feature>
<dbReference type="PROSITE" id="PS50109">
    <property type="entry name" value="HIS_KIN"/>
    <property type="match status" value="1"/>
</dbReference>